<evidence type="ECO:0000313" key="8">
    <source>
        <dbReference type="Proteomes" id="UP000027195"/>
    </source>
</evidence>
<evidence type="ECO:0000256" key="3">
    <source>
        <dbReference type="SAM" id="MobiDB-lite"/>
    </source>
</evidence>
<evidence type="ECO:0008006" key="9">
    <source>
        <dbReference type="Google" id="ProtNLM"/>
    </source>
</evidence>
<dbReference type="Pfam" id="PF00501">
    <property type="entry name" value="AMP-binding"/>
    <property type="match status" value="1"/>
</dbReference>
<dbReference type="EMBL" id="KL198041">
    <property type="protein sequence ID" value="KDQ13755.1"/>
    <property type="molecule type" value="Genomic_DNA"/>
</dbReference>
<keyword evidence="8" id="KW-1185">Reference proteome</keyword>
<dbReference type="InterPro" id="IPR051414">
    <property type="entry name" value="Adenylate-forming_Reductase"/>
</dbReference>
<evidence type="ECO:0000259" key="4">
    <source>
        <dbReference type="Pfam" id="PF00501"/>
    </source>
</evidence>
<evidence type="ECO:0000256" key="2">
    <source>
        <dbReference type="ARBA" id="ARBA00022553"/>
    </source>
</evidence>
<feature type="region of interest" description="Disordered" evidence="3">
    <location>
        <begin position="1"/>
        <end position="20"/>
    </location>
</feature>
<dbReference type="Pfam" id="PF23562">
    <property type="entry name" value="AMP-binding_C_3"/>
    <property type="match status" value="1"/>
</dbReference>
<dbReference type="InterPro" id="IPR036736">
    <property type="entry name" value="ACP-like_sf"/>
</dbReference>
<evidence type="ECO:0000256" key="1">
    <source>
        <dbReference type="ARBA" id="ARBA00022450"/>
    </source>
</evidence>
<proteinExistence type="predicted"/>
<keyword evidence="1" id="KW-0596">Phosphopantetheine</keyword>
<dbReference type="InterPro" id="IPR036291">
    <property type="entry name" value="NAD(P)-bd_dom_sf"/>
</dbReference>
<dbReference type="InParanoid" id="A0A067MGB4"/>
<feature type="domain" description="Thioester reductase (TE)" evidence="6">
    <location>
        <begin position="718"/>
        <end position="954"/>
    </location>
</feature>
<dbReference type="Pfam" id="PF07993">
    <property type="entry name" value="NAD_binding_4"/>
    <property type="match status" value="1"/>
</dbReference>
<dbReference type="InterPro" id="IPR009081">
    <property type="entry name" value="PP-bd_ACP"/>
</dbReference>
<dbReference type="PANTHER" id="PTHR43439">
    <property type="entry name" value="PHENYLACETATE-COENZYME A LIGASE"/>
    <property type="match status" value="1"/>
</dbReference>
<dbReference type="SUPFAM" id="SSF47336">
    <property type="entry name" value="ACP-like"/>
    <property type="match status" value="1"/>
</dbReference>
<protein>
    <recommendedName>
        <fullName evidence="9">Polyketide synthase phosphopantetheine-binding domain-containing protein</fullName>
    </recommendedName>
</protein>
<gene>
    <name evidence="7" type="ORF">BOTBODRAFT_160018</name>
</gene>
<dbReference type="Gene3D" id="1.10.1200.10">
    <property type="entry name" value="ACP-like"/>
    <property type="match status" value="1"/>
</dbReference>
<dbReference type="STRING" id="930990.A0A067MGB4"/>
<dbReference type="HOGENOM" id="CLU_002220_1_0_1"/>
<organism evidence="7 8">
    <name type="scientific">Botryobasidium botryosum (strain FD-172 SS1)</name>
    <dbReference type="NCBI Taxonomy" id="930990"/>
    <lineage>
        <taxon>Eukaryota</taxon>
        <taxon>Fungi</taxon>
        <taxon>Dikarya</taxon>
        <taxon>Basidiomycota</taxon>
        <taxon>Agaricomycotina</taxon>
        <taxon>Agaricomycetes</taxon>
        <taxon>Cantharellales</taxon>
        <taxon>Botryobasidiaceae</taxon>
        <taxon>Botryobasidium</taxon>
    </lineage>
</organism>
<dbReference type="SUPFAM" id="SSF51735">
    <property type="entry name" value="NAD(P)-binding Rossmann-fold domains"/>
    <property type="match status" value="1"/>
</dbReference>
<evidence type="ECO:0000313" key="7">
    <source>
        <dbReference type="EMBL" id="KDQ13755.1"/>
    </source>
</evidence>
<name>A0A067MGB4_BOTB1</name>
<dbReference type="Gene3D" id="3.40.50.12780">
    <property type="entry name" value="N-terminal domain of ligase-like"/>
    <property type="match status" value="1"/>
</dbReference>
<dbReference type="InterPro" id="IPR000873">
    <property type="entry name" value="AMP-dep_synth/lig_dom"/>
</dbReference>
<dbReference type="Proteomes" id="UP000027195">
    <property type="component" value="Unassembled WGS sequence"/>
</dbReference>
<evidence type="ECO:0000259" key="5">
    <source>
        <dbReference type="Pfam" id="PF00550"/>
    </source>
</evidence>
<dbReference type="OrthoDB" id="429813at2759"/>
<dbReference type="InterPro" id="IPR013120">
    <property type="entry name" value="FAR_NAD-bd"/>
</dbReference>
<feature type="compositionally biased region" description="Pro residues" evidence="3">
    <location>
        <begin position="1"/>
        <end position="10"/>
    </location>
</feature>
<evidence type="ECO:0000259" key="6">
    <source>
        <dbReference type="Pfam" id="PF07993"/>
    </source>
</evidence>
<feature type="domain" description="AMP-dependent synthetase/ligase" evidence="4">
    <location>
        <begin position="103"/>
        <end position="381"/>
    </location>
</feature>
<dbReference type="PANTHER" id="PTHR43439:SF2">
    <property type="entry name" value="ENZYME, PUTATIVE (JCVI)-RELATED"/>
    <property type="match status" value="1"/>
</dbReference>
<feature type="domain" description="Carrier" evidence="5">
    <location>
        <begin position="594"/>
        <end position="662"/>
    </location>
</feature>
<sequence length="1097" mass="119114">MAPLPPPPTQPGVGSKTFKAPPVDGSLSLPQIIDHHLAHSPLHPLFRYTSADAKHAPYEQILWKDAARAVHRAARLITSRASAAPSSAHDSPVIAFLANADLPTSWACTWGAIRAGYQAFQISPRNSTDAIVHLLAQTGATHLVLGDEPALRDAANASIQALQSNQAEIIPSVFEMPTFSDLYVEDSGDFVPLPAMDTPDLDKTAFILHTSGSTAFPKPIPLTHRNLLQTARNFCYGELDLCGEVISIHFLPFSHTAAPNVSNSSFADGHICAVSPPTEHRTVPTPEQVLQEVINTECTIIMNVPSNIEVWAANPDAVKALRKLKVVMYMGAGLHQEVGDALAATGVNLFVGYGATEFGMIATMFRRPLPPDEWNYFSISGHQRPYLRPVPGEPGSYELFVRSTESMTPVFLDAKVEGELMCATRDIIAEHPTKPGRYRYVRRADSLIVLSTGEKASTNPVLVEAIVRQHPTVGAAVVFGSGRPQSGILIEPAEGCQIDPTDLEALASYRNAIWEAIEKANQSASTHARIFKEMIVVADSSKPFALTDKGSVRRGITLDLYNSEIEAAYAAVESSSQTDIESPSVWDAVATAEFVRRAVVSVLGHEVQDNDDIFQHGGDSLQATWIRNTILHALRKSGVPVNNVPHNFVYAAPSISELTKYVLALAQASVDESGGTSSEREGRRTQELDDMVAKYTTNFPHHNPAPNARAPESEVVLLTGSTGALGTAILAGLVALPSVSRVYAFNRRAKDGALVEERQLKALREQGLDSGVIDSPKVMFIEGDVASPRLGLSETLFAEIRESVTLIINNAWRVDFNVMLPSFAPLIQGVRNLADLALASPHPNPPRLVFTSSISVVRSHDPLNHTDWKSTKPVPEDSLKDPAVAIGSGYSESKWVSERILQIAADETALRPVIVRVGQLSGAANGSWNQREWLPSLVRSGQVLGVLPQAEGMVSWVSLSIAAAAIIELRNSAQTTHNLVHPRPVSWASLFDAFAASLGVQLVPFPEWFSRLEGSFKLEESEIELTKRNPALALLDHFRSLVSARGRPGEEVFGMPRLEMAKTVGEAGSLREENLARLGGEDVERWLNYWRSTGFLQ</sequence>
<dbReference type="Gene3D" id="3.40.50.720">
    <property type="entry name" value="NAD(P)-binding Rossmann-like Domain"/>
    <property type="match status" value="1"/>
</dbReference>
<dbReference type="Pfam" id="PF00550">
    <property type="entry name" value="PP-binding"/>
    <property type="match status" value="1"/>
</dbReference>
<dbReference type="SUPFAM" id="SSF56801">
    <property type="entry name" value="Acetyl-CoA synthetase-like"/>
    <property type="match status" value="1"/>
</dbReference>
<keyword evidence="2" id="KW-0597">Phosphoprotein</keyword>
<accession>A0A067MGB4</accession>
<reference evidence="8" key="1">
    <citation type="journal article" date="2014" name="Proc. Natl. Acad. Sci. U.S.A.">
        <title>Extensive sampling of basidiomycete genomes demonstrates inadequacy of the white-rot/brown-rot paradigm for wood decay fungi.</title>
        <authorList>
            <person name="Riley R."/>
            <person name="Salamov A.A."/>
            <person name="Brown D.W."/>
            <person name="Nagy L.G."/>
            <person name="Floudas D."/>
            <person name="Held B.W."/>
            <person name="Levasseur A."/>
            <person name="Lombard V."/>
            <person name="Morin E."/>
            <person name="Otillar R."/>
            <person name="Lindquist E.A."/>
            <person name="Sun H."/>
            <person name="LaButti K.M."/>
            <person name="Schmutz J."/>
            <person name="Jabbour D."/>
            <person name="Luo H."/>
            <person name="Baker S.E."/>
            <person name="Pisabarro A.G."/>
            <person name="Walton J.D."/>
            <person name="Blanchette R.A."/>
            <person name="Henrissat B."/>
            <person name="Martin F."/>
            <person name="Cullen D."/>
            <person name="Hibbett D.S."/>
            <person name="Grigoriev I.V."/>
        </authorList>
    </citation>
    <scope>NUCLEOTIDE SEQUENCE [LARGE SCALE GENOMIC DNA]</scope>
    <source>
        <strain evidence="8">FD-172 SS1</strain>
    </source>
</reference>
<dbReference type="AlphaFoldDB" id="A0A067MGB4"/>
<dbReference type="InterPro" id="IPR042099">
    <property type="entry name" value="ANL_N_sf"/>
</dbReference>